<dbReference type="EMBL" id="JRJU01000014">
    <property type="protein sequence ID" value="KHF39896.1"/>
    <property type="molecule type" value="Genomic_DNA"/>
</dbReference>
<feature type="transmembrane region" description="Helical" evidence="1">
    <location>
        <begin position="221"/>
        <end position="245"/>
    </location>
</feature>
<accession>A0A0B0IJT5</accession>
<keyword evidence="3" id="KW-1185">Reference proteome</keyword>
<feature type="transmembrane region" description="Helical" evidence="1">
    <location>
        <begin position="86"/>
        <end position="114"/>
    </location>
</feature>
<evidence type="ECO:0000313" key="3">
    <source>
        <dbReference type="Proteomes" id="UP000030832"/>
    </source>
</evidence>
<dbReference type="AlphaFoldDB" id="A0A0B0IJT5"/>
<dbReference type="PANTHER" id="PTHR37814">
    <property type="entry name" value="CONSERVED MEMBRANE PROTEIN"/>
    <property type="match status" value="1"/>
</dbReference>
<feature type="transmembrane region" description="Helical" evidence="1">
    <location>
        <begin position="120"/>
        <end position="137"/>
    </location>
</feature>
<evidence type="ECO:0000313" key="2">
    <source>
        <dbReference type="EMBL" id="KHF39896.1"/>
    </source>
</evidence>
<keyword evidence="1" id="KW-0472">Membrane</keyword>
<dbReference type="InterPro" id="IPR038728">
    <property type="entry name" value="YkvI-like"/>
</dbReference>
<name>A0A0B0IJT5_9BACI</name>
<feature type="transmembrane region" description="Helical" evidence="1">
    <location>
        <begin position="149"/>
        <end position="167"/>
    </location>
</feature>
<feature type="transmembrane region" description="Helical" evidence="1">
    <location>
        <begin position="12"/>
        <end position="30"/>
    </location>
</feature>
<keyword evidence="1" id="KW-1133">Transmembrane helix</keyword>
<feature type="transmembrane region" description="Helical" evidence="1">
    <location>
        <begin position="328"/>
        <end position="350"/>
    </location>
</feature>
<dbReference type="PANTHER" id="PTHR37814:SF1">
    <property type="entry name" value="MEMBRANE PROTEIN"/>
    <property type="match status" value="1"/>
</dbReference>
<comment type="caution">
    <text evidence="2">The sequence shown here is derived from an EMBL/GenBank/DDBJ whole genome shotgun (WGS) entry which is preliminary data.</text>
</comment>
<reference evidence="2 3" key="1">
    <citation type="submission" date="2014-09" db="EMBL/GenBank/DDBJ databases">
        <title>Genome sequencing and annotation of Bacillus Okhensis strain Kh10-101T.</title>
        <authorList>
            <person name="Prakash J.S."/>
        </authorList>
    </citation>
    <scope>NUCLEOTIDE SEQUENCE [LARGE SCALE GENOMIC DNA]</scope>
    <source>
        <strain evidence="3">Kh10-101T</strain>
    </source>
</reference>
<feature type="transmembrane region" description="Helical" evidence="1">
    <location>
        <begin position="302"/>
        <end position="322"/>
    </location>
</feature>
<keyword evidence="1" id="KW-0812">Transmembrane</keyword>
<protein>
    <submittedName>
        <fullName evidence="2">Membrane protein</fullName>
    </submittedName>
</protein>
<dbReference type="Proteomes" id="UP000030832">
    <property type="component" value="Unassembled WGS sequence"/>
</dbReference>
<feature type="transmembrane region" description="Helical" evidence="1">
    <location>
        <begin position="36"/>
        <end position="65"/>
    </location>
</feature>
<feature type="transmembrane region" description="Helical" evidence="1">
    <location>
        <begin position="257"/>
        <end position="281"/>
    </location>
</feature>
<sequence>MVNKSPSELNALKIAATYIGTIVGAGFASGQEVLQFFSGFGLLGIWGIILATFLFFVFGYMILIIGRALSASAYVEVVRFANGRILGSLIDLIITVFLFGALAAMIAGAGAIFVEQFGLSSWWGTILMALLALFTVIRGISGVINAISYVVPILLIAVLFISLYGIARSPIAIEDLRTVTNIGSAAPNWFISALNYASFNLVIAVAILAPMGPNTKTKSTLFWGALLGALGLGLGVLAIYFSLLSNISEVAVVEVPMIYIASLISPFVQLMFAAVLFSAVYSTAVSNLYGFVSRLTFVNQRFRIWLIVATSIAAFIVSQVGFSTLVTYLYPAVGYGGFIFFAGLLYVWVFKNEALKGSEKSS</sequence>
<organism evidence="2 3">
    <name type="scientific">Halalkalibacter okhensis</name>
    <dbReference type="NCBI Taxonomy" id="333138"/>
    <lineage>
        <taxon>Bacteria</taxon>
        <taxon>Bacillati</taxon>
        <taxon>Bacillota</taxon>
        <taxon>Bacilli</taxon>
        <taxon>Bacillales</taxon>
        <taxon>Bacillaceae</taxon>
        <taxon>Halalkalibacter</taxon>
    </lineage>
</organism>
<gene>
    <name evidence="2" type="ORF">LQ50_12600</name>
</gene>
<dbReference type="eggNOG" id="COG3949">
    <property type="taxonomic scope" value="Bacteria"/>
</dbReference>
<proteinExistence type="predicted"/>
<feature type="transmembrane region" description="Helical" evidence="1">
    <location>
        <begin position="187"/>
        <end position="209"/>
    </location>
</feature>
<evidence type="ECO:0000256" key="1">
    <source>
        <dbReference type="SAM" id="Phobius"/>
    </source>
</evidence>
<dbReference type="STRING" id="333138.LQ50_12600"/>